<dbReference type="EMBL" id="JASPKZ010008874">
    <property type="protein sequence ID" value="KAJ9578537.1"/>
    <property type="molecule type" value="Genomic_DNA"/>
</dbReference>
<dbReference type="PROSITE" id="PS50089">
    <property type="entry name" value="ZF_RING_2"/>
    <property type="match status" value="1"/>
</dbReference>
<dbReference type="GO" id="GO:0008270">
    <property type="term" value="F:zinc ion binding"/>
    <property type="evidence" value="ECO:0007669"/>
    <property type="project" value="UniProtKB-KW"/>
</dbReference>
<dbReference type="GO" id="GO:0007271">
    <property type="term" value="P:synaptic transmission, cholinergic"/>
    <property type="evidence" value="ECO:0007669"/>
    <property type="project" value="TreeGrafter"/>
</dbReference>
<dbReference type="SUPFAM" id="SSF57850">
    <property type="entry name" value="RING/U-box"/>
    <property type="match status" value="1"/>
</dbReference>
<evidence type="ECO:0000313" key="5">
    <source>
        <dbReference type="EMBL" id="KAJ9578537.1"/>
    </source>
</evidence>
<dbReference type="PANTHER" id="PTHR46574:SF1">
    <property type="entry name" value="43 KDA RECEPTOR-ASSOCIATED PROTEIN OF THE SYNAPSE"/>
    <property type="match status" value="1"/>
</dbReference>
<feature type="domain" description="RING-type" evidence="4">
    <location>
        <begin position="100"/>
        <end position="147"/>
    </location>
</feature>
<sequence length="210" mass="24240">MKVRWGRLLEWETGCVRWKPWTEQQDVWRPLRLQQKICNCRPLEFNTRLLEVASSVGAKLLVRTVRVRLSRIYQSLGDEEQQAVHERLAQCLEEELELQCGACNLPFGLEADSLEALPCSHILHARCAHDILKRRDKKKKRLCPDCHRSVSSRLYLYCDDPHNLNQHRSTFSLASLSLRASSLTLNSHQATSLQFRSYISIISILSSTGK</sequence>
<dbReference type="Gene3D" id="3.30.40.10">
    <property type="entry name" value="Zinc/RING finger domain, C3HC4 (zinc finger)"/>
    <property type="match status" value="1"/>
</dbReference>
<keyword evidence="6" id="KW-1185">Reference proteome</keyword>
<evidence type="ECO:0000256" key="2">
    <source>
        <dbReference type="ARBA" id="ARBA00022833"/>
    </source>
</evidence>
<proteinExistence type="predicted"/>
<dbReference type="Proteomes" id="UP001233999">
    <property type="component" value="Unassembled WGS sequence"/>
</dbReference>
<dbReference type="GO" id="GO:1900075">
    <property type="term" value="P:positive regulation of neuromuscular synaptic transmission"/>
    <property type="evidence" value="ECO:0007669"/>
    <property type="project" value="TreeGrafter"/>
</dbReference>
<evidence type="ECO:0000259" key="4">
    <source>
        <dbReference type="PROSITE" id="PS50089"/>
    </source>
</evidence>
<dbReference type="PANTHER" id="PTHR46574">
    <property type="entry name" value="43 KDA RECEPTOR-ASSOCIATED PROTEIN OF THE SYNAPSE"/>
    <property type="match status" value="1"/>
</dbReference>
<reference evidence="5" key="2">
    <citation type="submission" date="2023-05" db="EMBL/GenBank/DDBJ databases">
        <authorList>
            <person name="Fouks B."/>
        </authorList>
    </citation>
    <scope>NUCLEOTIDE SEQUENCE</scope>
    <source>
        <strain evidence="5">Stay&amp;Tobe</strain>
        <tissue evidence="5">Testes</tissue>
    </source>
</reference>
<evidence type="ECO:0000256" key="3">
    <source>
        <dbReference type="PROSITE-ProRule" id="PRU00175"/>
    </source>
</evidence>
<keyword evidence="2" id="KW-0862">Zinc</keyword>
<organism evidence="5 6">
    <name type="scientific">Diploptera punctata</name>
    <name type="common">Pacific beetle cockroach</name>
    <dbReference type="NCBI Taxonomy" id="6984"/>
    <lineage>
        <taxon>Eukaryota</taxon>
        <taxon>Metazoa</taxon>
        <taxon>Ecdysozoa</taxon>
        <taxon>Arthropoda</taxon>
        <taxon>Hexapoda</taxon>
        <taxon>Insecta</taxon>
        <taxon>Pterygota</taxon>
        <taxon>Neoptera</taxon>
        <taxon>Polyneoptera</taxon>
        <taxon>Dictyoptera</taxon>
        <taxon>Blattodea</taxon>
        <taxon>Blaberoidea</taxon>
        <taxon>Blaberidae</taxon>
        <taxon>Diplopterinae</taxon>
        <taxon>Diploptera</taxon>
    </lineage>
</organism>
<dbReference type="InterPro" id="IPR013083">
    <property type="entry name" value="Znf_RING/FYVE/PHD"/>
</dbReference>
<dbReference type="GO" id="GO:0033130">
    <property type="term" value="F:acetylcholine receptor binding"/>
    <property type="evidence" value="ECO:0007669"/>
    <property type="project" value="TreeGrafter"/>
</dbReference>
<keyword evidence="1 3" id="KW-0863">Zinc-finger</keyword>
<keyword evidence="1 3" id="KW-0479">Metal-binding</keyword>
<feature type="non-terminal residue" evidence="5">
    <location>
        <position position="1"/>
    </location>
</feature>
<accession>A0AAD7ZE81</accession>
<dbReference type="AlphaFoldDB" id="A0AAD7ZE81"/>
<dbReference type="InterPro" id="IPR001841">
    <property type="entry name" value="Znf_RING"/>
</dbReference>
<evidence type="ECO:0000313" key="6">
    <source>
        <dbReference type="Proteomes" id="UP001233999"/>
    </source>
</evidence>
<protein>
    <recommendedName>
        <fullName evidence="4">RING-type domain-containing protein</fullName>
    </recommendedName>
</protein>
<dbReference type="GO" id="GO:0005886">
    <property type="term" value="C:plasma membrane"/>
    <property type="evidence" value="ECO:0007669"/>
    <property type="project" value="TreeGrafter"/>
</dbReference>
<dbReference type="GO" id="GO:0031594">
    <property type="term" value="C:neuromuscular junction"/>
    <property type="evidence" value="ECO:0007669"/>
    <property type="project" value="TreeGrafter"/>
</dbReference>
<dbReference type="InterPro" id="IPR052480">
    <property type="entry name" value="RAPsyn"/>
</dbReference>
<name>A0AAD7ZE81_DIPPU</name>
<evidence type="ECO:0000256" key="1">
    <source>
        <dbReference type="ARBA" id="ARBA00022771"/>
    </source>
</evidence>
<comment type="caution">
    <text evidence="5">The sequence shown here is derived from an EMBL/GenBank/DDBJ whole genome shotgun (WGS) entry which is preliminary data.</text>
</comment>
<gene>
    <name evidence="5" type="ORF">L9F63_005266</name>
</gene>
<reference evidence="5" key="1">
    <citation type="journal article" date="2023" name="IScience">
        <title>Live-bearing cockroach genome reveals convergent evolutionary mechanisms linked to viviparity in insects and beyond.</title>
        <authorList>
            <person name="Fouks B."/>
            <person name="Harrison M.C."/>
            <person name="Mikhailova A.A."/>
            <person name="Marchal E."/>
            <person name="English S."/>
            <person name="Carruthers M."/>
            <person name="Jennings E.C."/>
            <person name="Chiamaka E.L."/>
            <person name="Frigard R.A."/>
            <person name="Pippel M."/>
            <person name="Attardo G.M."/>
            <person name="Benoit J.B."/>
            <person name="Bornberg-Bauer E."/>
            <person name="Tobe S.S."/>
        </authorList>
    </citation>
    <scope>NUCLEOTIDE SEQUENCE</scope>
    <source>
        <strain evidence="5">Stay&amp;Tobe</strain>
    </source>
</reference>